<dbReference type="EMBL" id="JACPNR010000006">
    <property type="protein sequence ID" value="MBI2678203.1"/>
    <property type="molecule type" value="Genomic_DNA"/>
</dbReference>
<feature type="compositionally biased region" description="Basic and acidic residues" evidence="1">
    <location>
        <begin position="152"/>
        <end position="161"/>
    </location>
</feature>
<organism evidence="2 3">
    <name type="scientific">Candidatus Korobacter versatilis</name>
    <dbReference type="NCBI Taxonomy" id="658062"/>
    <lineage>
        <taxon>Bacteria</taxon>
        <taxon>Pseudomonadati</taxon>
        <taxon>Acidobacteriota</taxon>
        <taxon>Terriglobia</taxon>
        <taxon>Terriglobales</taxon>
        <taxon>Candidatus Korobacteraceae</taxon>
        <taxon>Candidatus Korobacter</taxon>
    </lineage>
</organism>
<feature type="region of interest" description="Disordered" evidence="1">
    <location>
        <begin position="135"/>
        <end position="161"/>
    </location>
</feature>
<evidence type="ECO:0000313" key="3">
    <source>
        <dbReference type="Proteomes" id="UP000779809"/>
    </source>
</evidence>
<dbReference type="AlphaFoldDB" id="A0A932A7M0"/>
<reference evidence="2" key="1">
    <citation type="submission" date="2020-07" db="EMBL/GenBank/DDBJ databases">
        <title>Huge and variable diversity of episymbiotic CPR bacteria and DPANN archaea in groundwater ecosystems.</title>
        <authorList>
            <person name="He C.Y."/>
            <person name="Keren R."/>
            <person name="Whittaker M."/>
            <person name="Farag I.F."/>
            <person name="Doudna J."/>
            <person name="Cate J.H.D."/>
            <person name="Banfield J.F."/>
        </authorList>
    </citation>
    <scope>NUCLEOTIDE SEQUENCE</scope>
    <source>
        <strain evidence="2">NC_groundwater_580_Pr5_B-0.1um_64_19</strain>
    </source>
</reference>
<accession>A0A932A7M0</accession>
<protein>
    <submittedName>
        <fullName evidence="2">Uncharacterized protein</fullName>
    </submittedName>
</protein>
<evidence type="ECO:0000313" key="2">
    <source>
        <dbReference type="EMBL" id="MBI2678203.1"/>
    </source>
</evidence>
<gene>
    <name evidence="2" type="ORF">HYX28_05440</name>
</gene>
<proteinExistence type="predicted"/>
<comment type="caution">
    <text evidence="2">The sequence shown here is derived from an EMBL/GenBank/DDBJ whole genome shotgun (WGS) entry which is preliminary data.</text>
</comment>
<dbReference type="Proteomes" id="UP000779809">
    <property type="component" value="Unassembled WGS sequence"/>
</dbReference>
<name>A0A932A7M0_9BACT</name>
<sequence>MSNLARSRHTPRCCHVKTNGLHCGSPALRGNVLCFFHDKWLANAADDILPPLEDGNGVQFSLMYVVARLRKEAFRDGRADIPAVKQLLYALQTASNNLRHCNFDPQLKRSTTSAFADPDQDDNAAGDDRVAQAPSPVAVDLDVPRKPVGSIHHGDAEAHGD</sequence>
<evidence type="ECO:0000256" key="1">
    <source>
        <dbReference type="SAM" id="MobiDB-lite"/>
    </source>
</evidence>
<feature type="region of interest" description="Disordered" evidence="1">
    <location>
        <begin position="111"/>
        <end position="130"/>
    </location>
</feature>